<dbReference type="Pfam" id="PF13966">
    <property type="entry name" value="zf-RVT"/>
    <property type="match status" value="1"/>
</dbReference>
<evidence type="ECO:0000259" key="1">
    <source>
        <dbReference type="Pfam" id="PF13966"/>
    </source>
</evidence>
<accession>A0AAD5CKK9</accession>
<dbReference type="EMBL" id="JAMZMK010007755">
    <property type="protein sequence ID" value="KAI7743279.1"/>
    <property type="molecule type" value="Genomic_DNA"/>
</dbReference>
<gene>
    <name evidence="2" type="ORF">M8C21_006350</name>
</gene>
<dbReference type="Proteomes" id="UP001206925">
    <property type="component" value="Unassembled WGS sequence"/>
</dbReference>
<dbReference type="AlphaFoldDB" id="A0AAD5CKK9"/>
<reference evidence="2" key="1">
    <citation type="submission" date="2022-06" db="EMBL/GenBank/DDBJ databases">
        <title>Uncovering the hologenomic basis of an extraordinary plant invasion.</title>
        <authorList>
            <person name="Bieker V.C."/>
            <person name="Martin M.D."/>
            <person name="Gilbert T."/>
            <person name="Hodgins K."/>
            <person name="Battlay P."/>
            <person name="Petersen B."/>
            <person name="Wilson J."/>
        </authorList>
    </citation>
    <scope>NUCLEOTIDE SEQUENCE</scope>
    <source>
        <strain evidence="2">AA19_3_7</strain>
        <tissue evidence="2">Leaf</tissue>
    </source>
</reference>
<proteinExistence type="predicted"/>
<name>A0AAD5CKK9_AMBAR</name>
<organism evidence="2 3">
    <name type="scientific">Ambrosia artemisiifolia</name>
    <name type="common">Common ragweed</name>
    <dbReference type="NCBI Taxonomy" id="4212"/>
    <lineage>
        <taxon>Eukaryota</taxon>
        <taxon>Viridiplantae</taxon>
        <taxon>Streptophyta</taxon>
        <taxon>Embryophyta</taxon>
        <taxon>Tracheophyta</taxon>
        <taxon>Spermatophyta</taxon>
        <taxon>Magnoliopsida</taxon>
        <taxon>eudicotyledons</taxon>
        <taxon>Gunneridae</taxon>
        <taxon>Pentapetalae</taxon>
        <taxon>asterids</taxon>
        <taxon>campanulids</taxon>
        <taxon>Asterales</taxon>
        <taxon>Asteraceae</taxon>
        <taxon>Asteroideae</taxon>
        <taxon>Heliantheae alliance</taxon>
        <taxon>Heliantheae</taxon>
        <taxon>Ambrosia</taxon>
    </lineage>
</organism>
<keyword evidence="3" id="KW-1185">Reference proteome</keyword>
<feature type="domain" description="Reverse transcriptase zinc-binding" evidence="1">
    <location>
        <begin position="17"/>
        <end position="72"/>
    </location>
</feature>
<evidence type="ECO:0000313" key="3">
    <source>
        <dbReference type="Proteomes" id="UP001206925"/>
    </source>
</evidence>
<comment type="caution">
    <text evidence="2">The sequence shown here is derived from an EMBL/GenBank/DDBJ whole genome shotgun (WGS) entry which is preliminary data.</text>
</comment>
<dbReference type="InterPro" id="IPR026960">
    <property type="entry name" value="RVT-Znf"/>
</dbReference>
<evidence type="ECO:0000313" key="2">
    <source>
        <dbReference type="EMBL" id="KAI7743279.1"/>
    </source>
</evidence>
<protein>
    <recommendedName>
        <fullName evidence="1">Reverse transcriptase zinc-binding domain-containing protein</fullName>
    </recommendedName>
</protein>
<sequence>MVRSDLANQLDLNGAANAFKWNRIATPKVNLFAWRALDKKIPVATELVSRGVNLQTTMCRMCNVSDETSDQALQGKQRG</sequence>